<evidence type="ECO:0000259" key="11">
    <source>
        <dbReference type="Pfam" id="PF00349"/>
    </source>
</evidence>
<dbReference type="PRINTS" id="PR00475">
    <property type="entry name" value="HEXOKINASE"/>
</dbReference>
<gene>
    <name evidence="13" type="ORF">NTJ_00497</name>
</gene>
<comment type="catalytic activity">
    <reaction evidence="9">
        <text>D-glucose + ATP = D-glucose 6-phosphate + ADP + H(+)</text>
        <dbReference type="Rhea" id="RHEA:17825"/>
        <dbReference type="ChEBI" id="CHEBI:4167"/>
        <dbReference type="ChEBI" id="CHEBI:15378"/>
        <dbReference type="ChEBI" id="CHEBI:30616"/>
        <dbReference type="ChEBI" id="CHEBI:61548"/>
        <dbReference type="ChEBI" id="CHEBI:456216"/>
        <dbReference type="EC" id="2.7.1.1"/>
    </reaction>
    <physiologicalReaction direction="left-to-right" evidence="9">
        <dbReference type="Rhea" id="RHEA:17826"/>
    </physiologicalReaction>
</comment>
<dbReference type="InterPro" id="IPR022672">
    <property type="entry name" value="Hexokinase_N"/>
</dbReference>
<dbReference type="SUPFAM" id="SSF53067">
    <property type="entry name" value="Actin-like ATPase domain"/>
    <property type="match status" value="2"/>
</dbReference>
<dbReference type="Gene3D" id="3.40.367.20">
    <property type="match status" value="1"/>
</dbReference>
<keyword evidence="4 10" id="KW-0808">Transferase</keyword>
<organism evidence="13 14">
    <name type="scientific">Nesidiocoris tenuis</name>
    <dbReference type="NCBI Taxonomy" id="355587"/>
    <lineage>
        <taxon>Eukaryota</taxon>
        <taxon>Metazoa</taxon>
        <taxon>Ecdysozoa</taxon>
        <taxon>Arthropoda</taxon>
        <taxon>Hexapoda</taxon>
        <taxon>Insecta</taxon>
        <taxon>Pterygota</taxon>
        <taxon>Neoptera</taxon>
        <taxon>Paraneoptera</taxon>
        <taxon>Hemiptera</taxon>
        <taxon>Heteroptera</taxon>
        <taxon>Panheteroptera</taxon>
        <taxon>Cimicomorpha</taxon>
        <taxon>Miridae</taxon>
        <taxon>Dicyphina</taxon>
        <taxon>Nesidiocoris</taxon>
    </lineage>
</organism>
<dbReference type="Proteomes" id="UP001307889">
    <property type="component" value="Chromosome 1"/>
</dbReference>
<dbReference type="Pfam" id="PF00349">
    <property type="entry name" value="Hexokinase_1"/>
    <property type="match status" value="1"/>
</dbReference>
<dbReference type="InterPro" id="IPR043129">
    <property type="entry name" value="ATPase_NBD"/>
</dbReference>
<evidence type="ECO:0000256" key="10">
    <source>
        <dbReference type="RuleBase" id="RU362007"/>
    </source>
</evidence>
<comment type="pathway">
    <text evidence="1">Carbohydrate degradation; glycolysis; D-glyceraldehyde 3-phosphate and glycerone phosphate from D-glucose: step 1/4.</text>
</comment>
<sequence>MVVIQREDGVFIIDRSKESTMRNKCEMAQAIDDAISEELQPLTHSDPRVQNKLVEILACLRLTGEDVIRVSEVFGDEMNKGMRDEPSSLRMENTYIPDVFAGGDEGEYMGLDLGGTNFRVLHVKLKNGVVVSQKFNNYDVDTETRQGEGTALFDFLADCVSDFAHKEGVADKGLTLGFTFSFPMHQKSLHNGILTQWTKSFSATGVIGHDVVVMLQEALERRGDVNVRVNAILNDTTGTLLQGCAMDQRTRVGLILGTGSNAAYLERADRVCHWESERHGEKEIVIDIEWGAFGDNGTIDFCKSHFDRQLDNGSLHINSFSFEKYISGLYLGELVRIVLLHLANNRLLFNGILSKKIQVKDSFLSSYVSRIEKDTVDTQSHETESILQQFDLTYNDDDVNVLKYVCELISLRASLLVSACCARLLKQMDKPDVTFAVDGSVFKFHPRYRKWMEIFIGLLAPNYKFQLLLAEDGSGKGAAIASAIASRLEKTYH</sequence>
<comment type="pathway">
    <text evidence="2">Carbohydrate metabolism; hexose metabolism.</text>
</comment>
<evidence type="ECO:0000256" key="2">
    <source>
        <dbReference type="ARBA" id="ARBA00005028"/>
    </source>
</evidence>
<reference evidence="13 14" key="1">
    <citation type="submission" date="2023-09" db="EMBL/GenBank/DDBJ databases">
        <title>Nesidiocoris tenuis whole genome shotgun sequence.</title>
        <authorList>
            <person name="Shibata T."/>
            <person name="Shimoda M."/>
            <person name="Kobayashi T."/>
            <person name="Uehara T."/>
        </authorList>
    </citation>
    <scope>NUCLEOTIDE SEQUENCE [LARGE SCALE GENOMIC DNA]</scope>
    <source>
        <strain evidence="13 14">Japan</strain>
    </source>
</reference>
<dbReference type="Gene3D" id="3.30.420.40">
    <property type="match status" value="1"/>
</dbReference>
<evidence type="ECO:0000256" key="4">
    <source>
        <dbReference type="ARBA" id="ARBA00022679"/>
    </source>
</evidence>
<evidence type="ECO:0000256" key="3">
    <source>
        <dbReference type="ARBA" id="ARBA00009225"/>
    </source>
</evidence>
<feature type="domain" description="Hexokinase N-terminal" evidence="11">
    <location>
        <begin position="54"/>
        <end position="243"/>
    </location>
</feature>
<dbReference type="PANTHER" id="PTHR19443:SF54">
    <property type="entry name" value="PHOSPHOTRANSFERASE"/>
    <property type="match status" value="1"/>
</dbReference>
<dbReference type="PANTHER" id="PTHR19443">
    <property type="entry name" value="HEXOKINASE"/>
    <property type="match status" value="1"/>
</dbReference>
<dbReference type="PROSITE" id="PS51748">
    <property type="entry name" value="HEXOKINASE_2"/>
    <property type="match status" value="1"/>
</dbReference>
<evidence type="ECO:0000259" key="12">
    <source>
        <dbReference type="Pfam" id="PF03727"/>
    </source>
</evidence>
<evidence type="ECO:0000256" key="8">
    <source>
        <dbReference type="ARBA" id="ARBA00044613"/>
    </source>
</evidence>
<keyword evidence="7 10" id="KW-0067">ATP-binding</keyword>
<dbReference type="Pfam" id="PF03727">
    <property type="entry name" value="Hexokinase_2"/>
    <property type="match status" value="1"/>
</dbReference>
<evidence type="ECO:0000313" key="13">
    <source>
        <dbReference type="EMBL" id="BES87692.1"/>
    </source>
</evidence>
<name>A0ABN7A8Y5_9HEMI</name>
<keyword evidence="10" id="KW-0324">Glycolysis</keyword>
<accession>A0ABN7A8Y5</accession>
<keyword evidence="6 10" id="KW-0418">Kinase</keyword>
<evidence type="ECO:0000256" key="1">
    <source>
        <dbReference type="ARBA" id="ARBA00004888"/>
    </source>
</evidence>
<evidence type="ECO:0000256" key="5">
    <source>
        <dbReference type="ARBA" id="ARBA00022741"/>
    </source>
</evidence>
<dbReference type="InterPro" id="IPR022673">
    <property type="entry name" value="Hexokinase_C"/>
</dbReference>
<keyword evidence="5 10" id="KW-0547">Nucleotide-binding</keyword>
<evidence type="ECO:0000256" key="9">
    <source>
        <dbReference type="ARBA" id="ARBA00048160"/>
    </source>
</evidence>
<dbReference type="EC" id="2.7.1.-" evidence="10"/>
<feature type="domain" description="Hexokinase C-terminal" evidence="12">
    <location>
        <begin position="251"/>
        <end position="483"/>
    </location>
</feature>
<evidence type="ECO:0000256" key="6">
    <source>
        <dbReference type="ARBA" id="ARBA00022777"/>
    </source>
</evidence>
<comment type="catalytic activity">
    <reaction evidence="8">
        <text>a D-hexose + ATP = a D-hexose 6-phosphate + ADP + H(+)</text>
        <dbReference type="Rhea" id="RHEA:22740"/>
        <dbReference type="ChEBI" id="CHEBI:4194"/>
        <dbReference type="ChEBI" id="CHEBI:15378"/>
        <dbReference type="ChEBI" id="CHEBI:30616"/>
        <dbReference type="ChEBI" id="CHEBI:229467"/>
        <dbReference type="ChEBI" id="CHEBI:456216"/>
        <dbReference type="EC" id="2.7.1.1"/>
    </reaction>
    <physiologicalReaction direction="left-to-right" evidence="8">
        <dbReference type="Rhea" id="RHEA:22741"/>
    </physiologicalReaction>
</comment>
<protein>
    <recommendedName>
        <fullName evidence="10">Phosphotransferase</fullName>
        <ecNumber evidence="10">2.7.1.-</ecNumber>
    </recommendedName>
</protein>
<keyword evidence="14" id="KW-1185">Reference proteome</keyword>
<dbReference type="InterPro" id="IPR001312">
    <property type="entry name" value="Hexokinase"/>
</dbReference>
<proteinExistence type="inferred from homology"/>
<evidence type="ECO:0000256" key="7">
    <source>
        <dbReference type="ARBA" id="ARBA00022840"/>
    </source>
</evidence>
<dbReference type="EMBL" id="AP028909">
    <property type="protein sequence ID" value="BES87692.1"/>
    <property type="molecule type" value="Genomic_DNA"/>
</dbReference>
<evidence type="ECO:0000313" key="14">
    <source>
        <dbReference type="Proteomes" id="UP001307889"/>
    </source>
</evidence>
<comment type="similarity">
    <text evidence="3 10">Belongs to the hexokinase family.</text>
</comment>